<gene>
    <name evidence="1" type="ORF">ACH5RR_007564</name>
</gene>
<proteinExistence type="predicted"/>
<dbReference type="Proteomes" id="UP001630127">
    <property type="component" value="Unassembled WGS sequence"/>
</dbReference>
<name>A0ABD3ASA1_9GENT</name>
<keyword evidence="2" id="KW-1185">Reference proteome</keyword>
<comment type="caution">
    <text evidence="1">The sequence shown here is derived from an EMBL/GenBank/DDBJ whole genome shotgun (WGS) entry which is preliminary data.</text>
</comment>
<accession>A0ABD3ASA1</accession>
<dbReference type="EMBL" id="JBJUIK010000003">
    <property type="protein sequence ID" value="KAL3534043.1"/>
    <property type="molecule type" value="Genomic_DNA"/>
</dbReference>
<evidence type="ECO:0000313" key="1">
    <source>
        <dbReference type="EMBL" id="KAL3534043.1"/>
    </source>
</evidence>
<dbReference type="AlphaFoldDB" id="A0ABD3ASA1"/>
<sequence>MLGVEKRNAKNLYDDLTNNEERRHHYCLNPLLLEVQQLAAETEERYDSLVKILNDAREKLLATDATPLSNERNQNLLHLPHNNNQVNEVTRVGKRMGTPLNAENMAEVKYIETFRLHLGWRRICPILPIQSIHHYFVTVSSTVGTAPADFMNLLPLLMNFRSRIFAGGGRVIGTEASLVNITPAVLGLGRGKDKILAMNE</sequence>
<organism evidence="1 2">
    <name type="scientific">Cinchona calisaya</name>
    <dbReference type="NCBI Taxonomy" id="153742"/>
    <lineage>
        <taxon>Eukaryota</taxon>
        <taxon>Viridiplantae</taxon>
        <taxon>Streptophyta</taxon>
        <taxon>Embryophyta</taxon>
        <taxon>Tracheophyta</taxon>
        <taxon>Spermatophyta</taxon>
        <taxon>Magnoliopsida</taxon>
        <taxon>eudicotyledons</taxon>
        <taxon>Gunneridae</taxon>
        <taxon>Pentapetalae</taxon>
        <taxon>asterids</taxon>
        <taxon>lamiids</taxon>
        <taxon>Gentianales</taxon>
        <taxon>Rubiaceae</taxon>
        <taxon>Cinchonoideae</taxon>
        <taxon>Cinchoneae</taxon>
        <taxon>Cinchona</taxon>
    </lineage>
</organism>
<evidence type="ECO:0000313" key="2">
    <source>
        <dbReference type="Proteomes" id="UP001630127"/>
    </source>
</evidence>
<protein>
    <submittedName>
        <fullName evidence="1">Uncharacterized protein</fullName>
    </submittedName>
</protein>
<reference evidence="1 2" key="1">
    <citation type="submission" date="2024-11" db="EMBL/GenBank/DDBJ databases">
        <title>A near-complete genome assembly of Cinchona calisaya.</title>
        <authorList>
            <person name="Lian D.C."/>
            <person name="Zhao X.W."/>
            <person name="Wei L."/>
        </authorList>
    </citation>
    <scope>NUCLEOTIDE SEQUENCE [LARGE SCALE GENOMIC DNA]</scope>
    <source>
        <tissue evidence="1">Nenye</tissue>
    </source>
</reference>